<dbReference type="InterPro" id="IPR019734">
    <property type="entry name" value="TPR_rpt"/>
</dbReference>
<organism evidence="5 6">
    <name type="scientific">Lampropedia puyangensis</name>
    <dbReference type="NCBI Taxonomy" id="1330072"/>
    <lineage>
        <taxon>Bacteria</taxon>
        <taxon>Pseudomonadati</taxon>
        <taxon>Pseudomonadota</taxon>
        <taxon>Betaproteobacteria</taxon>
        <taxon>Burkholderiales</taxon>
        <taxon>Comamonadaceae</taxon>
        <taxon>Lampropedia</taxon>
    </lineage>
</organism>
<feature type="transmembrane region" description="Helical" evidence="4">
    <location>
        <begin position="357"/>
        <end position="377"/>
    </location>
</feature>
<comment type="caution">
    <text evidence="5">The sequence shown here is derived from an EMBL/GenBank/DDBJ whole genome shotgun (WGS) entry which is preliminary data.</text>
</comment>
<feature type="transmembrane region" description="Helical" evidence="4">
    <location>
        <begin position="84"/>
        <end position="102"/>
    </location>
</feature>
<dbReference type="SMART" id="SM00028">
    <property type="entry name" value="TPR"/>
    <property type="match status" value="5"/>
</dbReference>
<evidence type="ECO:0000313" key="5">
    <source>
        <dbReference type="EMBL" id="THU02761.1"/>
    </source>
</evidence>
<evidence type="ECO:0000313" key="6">
    <source>
        <dbReference type="Proteomes" id="UP000308917"/>
    </source>
</evidence>
<keyword evidence="1" id="KW-0677">Repeat</keyword>
<dbReference type="InterPro" id="IPR050498">
    <property type="entry name" value="Ycf3"/>
</dbReference>
<gene>
    <name evidence="5" type="ORF">E9531_06565</name>
</gene>
<dbReference type="OrthoDB" id="509324at2"/>
<feature type="transmembrane region" description="Helical" evidence="4">
    <location>
        <begin position="330"/>
        <end position="351"/>
    </location>
</feature>
<sequence>MGQPYERVVKMAFIAIALVCIAVYCHGLGNGLVFDDRRLSDGTVMDAYGGLWPFKQRLLSYGSFVWIAHIFGEDNFLAQRIFNLMLHVATAIVVGLLSQALLNQWLKEAALRAPQSELDAVLDKRLSVQELSTRARVAWVVAVGWFALNPVAVYAAGYLIQRSIVMATMFTALACWAWVYALQQQQSGRSRGWGWMILALVSALMAFLSKEHAVLVPALAVPLYVYVKRPSAKSLLLVLVGAVVAVALLSAVLWSRFGQILGAAAFDETSGAYVRELAALQTDGAAGPFVLSIFNQAKLFFFYLGYWLVPDVTSMSIDMRPEFPLSWSKPITLCWMLAFIAFVLASIWALLKRRDGWSLFGLCVLCATVLFGTEFATTWIQDPFVLYRSYLWAIFLPPGMAMLWTVLPRKAILLLGGGILFAMAALSYHRLTSFKSEYTVWDDAADKIDQSASAQAFGRWRPFMNRGAYYLEQGEGNAQLALDDFDHAVRLGEPLGSALFSRGMALQLLGKYPESVQAFHQAEQKGFQDTSLYYQAAVSLRSMNAAQNAVAAIEQGLNRNPDAVMKEHLILLRAEIYSQAGAHAQAAKEYADLLQLVPESGKYLVGLGMAWMAQGNKDKALEQFNRAISLRDDSAAYFARGLLQMRMGDGPVAALADVEKAVALAPQNQLYRQALASLRNQTSTTVVPQLGPLRQLER</sequence>
<feature type="transmembrane region" description="Helical" evidence="4">
    <location>
        <begin position="234"/>
        <end position="254"/>
    </location>
</feature>
<evidence type="ECO:0000256" key="2">
    <source>
        <dbReference type="ARBA" id="ARBA00022803"/>
    </source>
</evidence>
<dbReference type="PANTHER" id="PTHR44858">
    <property type="entry name" value="TETRATRICOPEPTIDE REPEAT PROTEIN 6"/>
    <property type="match status" value="1"/>
</dbReference>
<evidence type="ECO:0000256" key="4">
    <source>
        <dbReference type="SAM" id="Phobius"/>
    </source>
</evidence>
<feature type="transmembrane region" description="Helical" evidence="4">
    <location>
        <begin position="194"/>
        <end position="227"/>
    </location>
</feature>
<dbReference type="EMBL" id="STFG01000005">
    <property type="protein sequence ID" value="THU02761.1"/>
    <property type="molecule type" value="Genomic_DNA"/>
</dbReference>
<protein>
    <submittedName>
        <fullName evidence="5">Uncharacterized protein</fullName>
    </submittedName>
</protein>
<keyword evidence="4" id="KW-0472">Membrane</keyword>
<evidence type="ECO:0000256" key="3">
    <source>
        <dbReference type="PROSITE-ProRule" id="PRU00339"/>
    </source>
</evidence>
<dbReference type="RefSeq" id="WP_136572961.1">
    <property type="nucleotide sequence ID" value="NZ_STFG01000005.1"/>
</dbReference>
<dbReference type="Gene3D" id="1.25.40.10">
    <property type="entry name" value="Tetratricopeptide repeat domain"/>
    <property type="match status" value="2"/>
</dbReference>
<dbReference type="Pfam" id="PF07719">
    <property type="entry name" value="TPR_2"/>
    <property type="match status" value="1"/>
</dbReference>
<dbReference type="PROSITE" id="PS50005">
    <property type="entry name" value="TPR"/>
    <property type="match status" value="1"/>
</dbReference>
<feature type="transmembrane region" description="Helical" evidence="4">
    <location>
        <begin position="164"/>
        <end position="182"/>
    </location>
</feature>
<feature type="transmembrane region" description="Helical" evidence="4">
    <location>
        <begin position="389"/>
        <end position="406"/>
    </location>
</feature>
<keyword evidence="2 3" id="KW-0802">TPR repeat</keyword>
<keyword evidence="4" id="KW-0812">Transmembrane</keyword>
<keyword evidence="4" id="KW-1133">Transmembrane helix</keyword>
<dbReference type="PANTHER" id="PTHR44858:SF1">
    <property type="entry name" value="UDP-N-ACETYLGLUCOSAMINE--PEPTIDE N-ACETYLGLUCOSAMINYLTRANSFERASE SPINDLY-RELATED"/>
    <property type="match status" value="1"/>
</dbReference>
<feature type="transmembrane region" description="Helical" evidence="4">
    <location>
        <begin position="137"/>
        <end position="157"/>
    </location>
</feature>
<dbReference type="InterPro" id="IPR011990">
    <property type="entry name" value="TPR-like_helical_dom_sf"/>
</dbReference>
<feature type="transmembrane region" description="Helical" evidence="4">
    <location>
        <begin position="289"/>
        <end position="309"/>
    </location>
</feature>
<feature type="transmembrane region" description="Helical" evidence="4">
    <location>
        <begin position="412"/>
        <end position="428"/>
    </location>
</feature>
<feature type="repeat" description="TPR" evidence="3">
    <location>
        <begin position="601"/>
        <end position="634"/>
    </location>
</feature>
<dbReference type="SUPFAM" id="SSF48452">
    <property type="entry name" value="TPR-like"/>
    <property type="match status" value="1"/>
</dbReference>
<dbReference type="AlphaFoldDB" id="A0A4S8F786"/>
<evidence type="ECO:0000256" key="1">
    <source>
        <dbReference type="ARBA" id="ARBA00022737"/>
    </source>
</evidence>
<name>A0A4S8F786_9BURK</name>
<feature type="transmembrane region" description="Helical" evidence="4">
    <location>
        <begin position="12"/>
        <end position="34"/>
    </location>
</feature>
<proteinExistence type="predicted"/>
<dbReference type="Proteomes" id="UP000308917">
    <property type="component" value="Unassembled WGS sequence"/>
</dbReference>
<reference evidence="5 6" key="1">
    <citation type="journal article" date="2015" name="Antonie Van Leeuwenhoek">
        <title>Lampropedia puyangensis sp. nov., isolated from symptomatic bark of Populus ? euramericana canker and emended description of Lampropedia hyalina (Ehrenberg 1832) Lee et al. 2004.</title>
        <authorList>
            <person name="Li Y."/>
            <person name="Wang T."/>
            <person name="Piao C.G."/>
            <person name="Wang L.F."/>
            <person name="Tian G.Z."/>
            <person name="Zhu T.H."/>
            <person name="Guo M.W."/>
        </authorList>
    </citation>
    <scope>NUCLEOTIDE SEQUENCE [LARGE SCALE GENOMIC DNA]</scope>
    <source>
        <strain evidence="5 6">2-bin</strain>
    </source>
</reference>
<dbReference type="InterPro" id="IPR013105">
    <property type="entry name" value="TPR_2"/>
</dbReference>
<keyword evidence="6" id="KW-1185">Reference proteome</keyword>
<accession>A0A4S8F786</accession>